<organism evidence="2 3">
    <name type="scientific">Ceriporiopsis subvermispora (strain B)</name>
    <name type="common">White-rot fungus</name>
    <name type="synonym">Gelatoporia subvermispora</name>
    <dbReference type="NCBI Taxonomy" id="914234"/>
    <lineage>
        <taxon>Eukaryota</taxon>
        <taxon>Fungi</taxon>
        <taxon>Dikarya</taxon>
        <taxon>Basidiomycota</taxon>
        <taxon>Agaricomycotina</taxon>
        <taxon>Agaricomycetes</taxon>
        <taxon>Polyporales</taxon>
        <taxon>Gelatoporiaceae</taxon>
        <taxon>Gelatoporia</taxon>
    </lineage>
</organism>
<feature type="chain" id="PRO_5004024464" description="F-box domain-containing protein" evidence="1">
    <location>
        <begin position="28"/>
        <end position="405"/>
    </location>
</feature>
<gene>
    <name evidence="2" type="ORF">CERSUDRAFT_118229</name>
</gene>
<protein>
    <recommendedName>
        <fullName evidence="4">F-box domain-containing protein</fullName>
    </recommendedName>
</protein>
<evidence type="ECO:0000256" key="1">
    <source>
        <dbReference type="SAM" id="SignalP"/>
    </source>
</evidence>
<dbReference type="Proteomes" id="UP000016930">
    <property type="component" value="Unassembled WGS sequence"/>
</dbReference>
<keyword evidence="3" id="KW-1185">Reference proteome</keyword>
<accession>M2R2N8</accession>
<evidence type="ECO:0000313" key="2">
    <source>
        <dbReference type="EMBL" id="EMD33166.1"/>
    </source>
</evidence>
<keyword evidence="1" id="KW-0732">Signal</keyword>
<dbReference type="EMBL" id="KB445807">
    <property type="protein sequence ID" value="EMD33166.1"/>
    <property type="molecule type" value="Genomic_DNA"/>
</dbReference>
<evidence type="ECO:0000313" key="3">
    <source>
        <dbReference type="Proteomes" id="UP000016930"/>
    </source>
</evidence>
<evidence type="ECO:0008006" key="4">
    <source>
        <dbReference type="Google" id="ProtNLM"/>
    </source>
</evidence>
<reference evidence="2 3" key="1">
    <citation type="journal article" date="2012" name="Proc. Natl. Acad. Sci. U.S.A.">
        <title>Comparative genomics of Ceriporiopsis subvermispora and Phanerochaete chrysosporium provide insight into selective ligninolysis.</title>
        <authorList>
            <person name="Fernandez-Fueyo E."/>
            <person name="Ruiz-Duenas F.J."/>
            <person name="Ferreira P."/>
            <person name="Floudas D."/>
            <person name="Hibbett D.S."/>
            <person name="Canessa P."/>
            <person name="Larrondo L.F."/>
            <person name="James T.Y."/>
            <person name="Seelenfreund D."/>
            <person name="Lobos S."/>
            <person name="Polanco R."/>
            <person name="Tello M."/>
            <person name="Honda Y."/>
            <person name="Watanabe T."/>
            <person name="Watanabe T."/>
            <person name="Ryu J.S."/>
            <person name="Kubicek C.P."/>
            <person name="Schmoll M."/>
            <person name="Gaskell J."/>
            <person name="Hammel K.E."/>
            <person name="St John F.J."/>
            <person name="Vanden Wymelenberg A."/>
            <person name="Sabat G."/>
            <person name="Splinter BonDurant S."/>
            <person name="Syed K."/>
            <person name="Yadav J.S."/>
            <person name="Doddapaneni H."/>
            <person name="Subramanian V."/>
            <person name="Lavin J.L."/>
            <person name="Oguiza J.A."/>
            <person name="Perez G."/>
            <person name="Pisabarro A.G."/>
            <person name="Ramirez L."/>
            <person name="Santoyo F."/>
            <person name="Master E."/>
            <person name="Coutinho P.M."/>
            <person name="Henrissat B."/>
            <person name="Lombard V."/>
            <person name="Magnuson J.K."/>
            <person name="Kuees U."/>
            <person name="Hori C."/>
            <person name="Igarashi K."/>
            <person name="Samejima M."/>
            <person name="Held B.W."/>
            <person name="Barry K.W."/>
            <person name="LaButti K.M."/>
            <person name="Lapidus A."/>
            <person name="Lindquist E.A."/>
            <person name="Lucas S.M."/>
            <person name="Riley R."/>
            <person name="Salamov A.A."/>
            <person name="Hoffmeister D."/>
            <person name="Schwenk D."/>
            <person name="Hadar Y."/>
            <person name="Yarden O."/>
            <person name="de Vries R.P."/>
            <person name="Wiebenga A."/>
            <person name="Stenlid J."/>
            <person name="Eastwood D."/>
            <person name="Grigoriev I.V."/>
            <person name="Berka R.M."/>
            <person name="Blanchette R.A."/>
            <person name="Kersten P."/>
            <person name="Martinez A.T."/>
            <person name="Vicuna R."/>
            <person name="Cullen D."/>
        </authorList>
    </citation>
    <scope>NUCLEOTIDE SEQUENCE [LARGE SCALE GENOMIC DNA]</scope>
    <source>
        <strain evidence="2 3">B</strain>
    </source>
</reference>
<name>M2R2N8_CERS8</name>
<feature type="signal peptide" evidence="1">
    <location>
        <begin position="1"/>
        <end position="27"/>
    </location>
</feature>
<dbReference type="HOGENOM" id="CLU_569854_0_0_1"/>
<dbReference type="OrthoDB" id="2753739at2759"/>
<dbReference type="AlphaFoldDB" id="M2R2N8"/>
<sequence length="405" mass="46465">MSEVTRRPMRWLLRLGLPLWSRQSSHSAPPDLPVEIWWIILELIEDRATLIACFGTCKALHSMGQEIIKRHRSTRCTNIADIAHIHRELQRNPTALLFLRRARVSSSMLSRLAVELLGKSYRLEYLRIEELTGHVLCLRMQHRLSLSVFASVTSLVLNRVVFSTFMEFARIICGLSQMCFLSLYEVVCKNGKLHDLSKMPFAASLGLKYVGILSRTLDTSSTFVLLRGLFTAPRLSETITEIALETTESLLRNVASSLSQSFSSLVKLKTLYCFVHTDVVDSVSMLAYFLAHLPPDPRLTSLYVDFRFHVYSTSIFDSDNIHKTQEFFASIDQTLSFPQFLRLRRLRIALLGLDSVDYAILTRFKSQILKISRTRRILELLASSRDGERTVILQPRRYMLDCLLN</sequence>
<proteinExistence type="predicted"/>